<feature type="transmembrane region" description="Helical" evidence="1">
    <location>
        <begin position="183"/>
        <end position="202"/>
    </location>
</feature>
<keyword evidence="1" id="KW-0472">Membrane</keyword>
<feature type="transmembrane region" description="Helical" evidence="1">
    <location>
        <begin position="223"/>
        <end position="239"/>
    </location>
</feature>
<gene>
    <name evidence="3" type="ORF">JF50_10540</name>
</gene>
<feature type="transmembrane region" description="Helical" evidence="1">
    <location>
        <begin position="269"/>
        <end position="291"/>
    </location>
</feature>
<feature type="domain" description="CAAX prenyl protease 2/Lysostaphin resistance protein A-like" evidence="2">
    <location>
        <begin position="187"/>
        <end position="281"/>
    </location>
</feature>
<dbReference type="OrthoDB" id="5322702at2"/>
<dbReference type="Pfam" id="PF02517">
    <property type="entry name" value="Rce1-like"/>
    <property type="match status" value="1"/>
</dbReference>
<dbReference type="EMBL" id="JWIC01000005">
    <property type="protein sequence ID" value="KID57605.1"/>
    <property type="molecule type" value="Genomic_DNA"/>
</dbReference>
<feature type="transmembrane region" description="Helical" evidence="1">
    <location>
        <begin position="245"/>
        <end position="262"/>
    </location>
</feature>
<protein>
    <recommendedName>
        <fullName evidence="2">CAAX prenyl protease 2/Lysostaphin resistance protein A-like domain-containing protein</fullName>
    </recommendedName>
</protein>
<keyword evidence="1" id="KW-1133">Transmembrane helix</keyword>
<dbReference type="Proteomes" id="UP000031327">
    <property type="component" value="Unassembled WGS sequence"/>
</dbReference>
<organism evidence="3 4">
    <name type="scientific">Pseudoalteromonas luteoviolacea</name>
    <dbReference type="NCBI Taxonomy" id="43657"/>
    <lineage>
        <taxon>Bacteria</taxon>
        <taxon>Pseudomonadati</taxon>
        <taxon>Pseudomonadota</taxon>
        <taxon>Gammaproteobacteria</taxon>
        <taxon>Alteromonadales</taxon>
        <taxon>Pseudoalteromonadaceae</taxon>
        <taxon>Pseudoalteromonas</taxon>
    </lineage>
</organism>
<dbReference type="GO" id="GO:0080120">
    <property type="term" value="P:CAAX-box protein maturation"/>
    <property type="evidence" value="ECO:0007669"/>
    <property type="project" value="UniProtKB-ARBA"/>
</dbReference>
<dbReference type="RefSeq" id="WP_039609375.1">
    <property type="nucleotide sequence ID" value="NZ_JWIC01000005.1"/>
</dbReference>
<dbReference type="InterPro" id="IPR003675">
    <property type="entry name" value="Rce1/LyrA-like_dom"/>
</dbReference>
<dbReference type="GO" id="GO:0004175">
    <property type="term" value="F:endopeptidase activity"/>
    <property type="evidence" value="ECO:0007669"/>
    <property type="project" value="UniProtKB-ARBA"/>
</dbReference>
<feature type="transmembrane region" description="Helical" evidence="1">
    <location>
        <begin position="83"/>
        <end position="101"/>
    </location>
</feature>
<dbReference type="AlphaFoldDB" id="A0A0C1QE52"/>
<reference evidence="3 4" key="1">
    <citation type="submission" date="2014-12" db="EMBL/GenBank/DDBJ databases">
        <title>Draft Genome Sequence of Pseudoalteromonas luteoviolacea HI1.</title>
        <authorList>
            <person name="Asahina A.Y."/>
            <person name="Hadfield M.G."/>
        </authorList>
    </citation>
    <scope>NUCLEOTIDE SEQUENCE [LARGE SCALE GENOMIC DNA]</scope>
    <source>
        <strain evidence="3 4">HI1</strain>
    </source>
</reference>
<evidence type="ECO:0000259" key="2">
    <source>
        <dbReference type="Pfam" id="PF02517"/>
    </source>
</evidence>
<evidence type="ECO:0000256" key="1">
    <source>
        <dbReference type="SAM" id="Phobius"/>
    </source>
</evidence>
<proteinExistence type="predicted"/>
<evidence type="ECO:0000313" key="3">
    <source>
        <dbReference type="EMBL" id="KID57605.1"/>
    </source>
</evidence>
<name>A0A0C1QE52_9GAMM</name>
<sequence>MNSPFELFGLTLNAGIVIAFLPALLSICALTFLLHRTAVAMAVLSTVFAYYFGIVDVAGLLGIFSLFAMSFGFSVFKHAGVRWLLGIGIFITSILFFVHAFPGFNNPLVIDSYAVSENAVLFSKHLNFDKLMVAIALMALVVPRTQSSAGKDAVKVFAVSTLVILCGLAGGVFAGLVEWDPKLSPILLGWVITNLFITCYAEEAFFRGFIQTQFYQAFKHRQFGFWLTVVFSGGLFGIVHFPGGLAYTLIASLLGLGCAYAYQKTTNILVPIYIHFVFNLLHFSLFTYPFLA</sequence>
<keyword evidence="1" id="KW-0812">Transmembrane</keyword>
<feature type="transmembrane region" description="Helical" evidence="1">
    <location>
        <begin position="12"/>
        <end position="35"/>
    </location>
</feature>
<feature type="transmembrane region" description="Helical" evidence="1">
    <location>
        <begin position="47"/>
        <end position="71"/>
    </location>
</feature>
<feature type="transmembrane region" description="Helical" evidence="1">
    <location>
        <begin position="154"/>
        <end position="177"/>
    </location>
</feature>
<comment type="caution">
    <text evidence="3">The sequence shown here is derived from an EMBL/GenBank/DDBJ whole genome shotgun (WGS) entry which is preliminary data.</text>
</comment>
<accession>A0A0C1QE52</accession>
<evidence type="ECO:0000313" key="4">
    <source>
        <dbReference type="Proteomes" id="UP000031327"/>
    </source>
</evidence>